<organism evidence="1 2">
    <name type="scientific">Thermodesulfitimonas autotrophica</name>
    <dbReference type="NCBI Taxonomy" id="1894989"/>
    <lineage>
        <taxon>Bacteria</taxon>
        <taxon>Bacillati</taxon>
        <taxon>Bacillota</taxon>
        <taxon>Clostridia</taxon>
        <taxon>Thermoanaerobacterales</taxon>
        <taxon>Thermoanaerobacteraceae</taxon>
        <taxon>Thermodesulfitimonas</taxon>
    </lineage>
</organism>
<dbReference type="AlphaFoldDB" id="A0A3N5AX72"/>
<comment type="caution">
    <text evidence="1">The sequence shown here is derived from an EMBL/GenBank/DDBJ whole genome shotgun (WGS) entry which is preliminary data.</text>
</comment>
<keyword evidence="2" id="KW-1185">Reference proteome</keyword>
<proteinExistence type="predicted"/>
<dbReference type="EMBL" id="RKRE01000001">
    <property type="protein sequence ID" value="RPF49527.1"/>
    <property type="molecule type" value="Genomic_DNA"/>
</dbReference>
<protein>
    <submittedName>
        <fullName evidence="1">Uncharacterized protein</fullName>
    </submittedName>
</protein>
<evidence type="ECO:0000313" key="2">
    <source>
        <dbReference type="Proteomes" id="UP000282654"/>
    </source>
</evidence>
<evidence type="ECO:0000313" key="1">
    <source>
        <dbReference type="EMBL" id="RPF49527.1"/>
    </source>
</evidence>
<reference evidence="1 2" key="1">
    <citation type="submission" date="2018-11" db="EMBL/GenBank/DDBJ databases">
        <title>Genomic Encyclopedia of Type Strains, Phase IV (KMG-IV): sequencing the most valuable type-strain genomes for metagenomic binning, comparative biology and taxonomic classification.</title>
        <authorList>
            <person name="Goeker M."/>
        </authorList>
    </citation>
    <scope>NUCLEOTIDE SEQUENCE [LARGE SCALE GENOMIC DNA]</scope>
    <source>
        <strain evidence="1 2">DSM 102936</strain>
    </source>
</reference>
<name>A0A3N5AX72_9THEO</name>
<gene>
    <name evidence="1" type="ORF">EDD75_0343</name>
</gene>
<dbReference type="Proteomes" id="UP000282654">
    <property type="component" value="Unassembled WGS sequence"/>
</dbReference>
<dbReference type="RefSeq" id="WP_123927103.1">
    <property type="nucleotide sequence ID" value="NZ_RKRE01000001.1"/>
</dbReference>
<sequence length="97" mass="10975">MHNVMLVCENEKVFEEAASVVSKLGANPVRPWSDPADIIAIVDCGLELYEKAKTYGEERDVPVVFARSARHLRFLVEQFLRPATPVNVNRPNYMPAF</sequence>
<accession>A0A3N5AX72</accession>